<dbReference type="AlphaFoldDB" id="A0A843VH57"/>
<evidence type="ECO:0000256" key="7">
    <source>
        <dbReference type="SAM" id="MobiDB-lite"/>
    </source>
</evidence>
<protein>
    <recommendedName>
        <fullName evidence="10">Transmembrane protein 53</fullName>
    </recommendedName>
</protein>
<dbReference type="InterPro" id="IPR008547">
    <property type="entry name" value="DUF829_TMEM53"/>
</dbReference>
<dbReference type="SUPFAM" id="SSF53474">
    <property type="entry name" value="alpha/beta-Hydrolases"/>
    <property type="match status" value="1"/>
</dbReference>
<evidence type="ECO:0008006" key="10">
    <source>
        <dbReference type="Google" id="ProtNLM"/>
    </source>
</evidence>
<dbReference type="OrthoDB" id="77878at2759"/>
<dbReference type="Pfam" id="PF05705">
    <property type="entry name" value="DUF829"/>
    <property type="match status" value="1"/>
</dbReference>
<keyword evidence="9" id="KW-1185">Reference proteome</keyword>
<evidence type="ECO:0000256" key="5">
    <source>
        <dbReference type="ARBA" id="ARBA00023242"/>
    </source>
</evidence>
<dbReference type="PANTHER" id="PTHR12265">
    <property type="entry name" value="TRANSMEMBRANE PROTEIN 53"/>
    <property type="match status" value="1"/>
</dbReference>
<dbReference type="Gene3D" id="3.40.50.1820">
    <property type="entry name" value="alpha/beta hydrolase"/>
    <property type="match status" value="1"/>
</dbReference>
<dbReference type="EMBL" id="NMUH01001598">
    <property type="protein sequence ID" value="MQL93797.1"/>
    <property type="molecule type" value="Genomic_DNA"/>
</dbReference>
<keyword evidence="2" id="KW-0812">Transmembrane</keyword>
<dbReference type="PANTHER" id="PTHR12265:SF30">
    <property type="entry name" value="TRANSMEMBRANE PROTEIN 53"/>
    <property type="match status" value="1"/>
</dbReference>
<name>A0A843VH57_COLES</name>
<reference evidence="8" key="1">
    <citation type="submission" date="2017-07" db="EMBL/GenBank/DDBJ databases">
        <title>Taro Niue Genome Assembly and Annotation.</title>
        <authorList>
            <person name="Atibalentja N."/>
            <person name="Keating K."/>
            <person name="Fields C.J."/>
        </authorList>
    </citation>
    <scope>NUCLEOTIDE SEQUENCE</scope>
    <source>
        <strain evidence="8">Niue_2</strain>
        <tissue evidence="8">Leaf</tissue>
    </source>
</reference>
<dbReference type="GO" id="GO:0005640">
    <property type="term" value="C:nuclear outer membrane"/>
    <property type="evidence" value="ECO:0007669"/>
    <property type="project" value="UniProtKB-SubCell"/>
</dbReference>
<evidence type="ECO:0000256" key="6">
    <source>
        <dbReference type="ARBA" id="ARBA00034303"/>
    </source>
</evidence>
<evidence type="ECO:0000256" key="2">
    <source>
        <dbReference type="ARBA" id="ARBA00022692"/>
    </source>
</evidence>
<feature type="non-terminal residue" evidence="8">
    <location>
        <position position="1"/>
    </location>
</feature>
<keyword evidence="3" id="KW-1133">Transmembrane helix</keyword>
<evidence type="ECO:0000256" key="3">
    <source>
        <dbReference type="ARBA" id="ARBA00022989"/>
    </source>
</evidence>
<comment type="caution">
    <text evidence="8">The sequence shown here is derived from an EMBL/GenBank/DDBJ whole genome shotgun (WGS) entry which is preliminary data.</text>
</comment>
<keyword evidence="5" id="KW-0539">Nucleus</keyword>
<dbReference type="InterPro" id="IPR029058">
    <property type="entry name" value="AB_hydrolase_fold"/>
</dbReference>
<comment type="subcellular location">
    <subcellularLocation>
        <location evidence="6">Nucleus outer membrane</location>
        <topology evidence="6">Single-pass membrane protein</topology>
    </subcellularLocation>
</comment>
<proteinExistence type="inferred from homology"/>
<feature type="region of interest" description="Disordered" evidence="7">
    <location>
        <begin position="58"/>
        <end position="81"/>
    </location>
</feature>
<dbReference type="Proteomes" id="UP000652761">
    <property type="component" value="Unassembled WGS sequence"/>
</dbReference>
<evidence type="ECO:0000256" key="4">
    <source>
        <dbReference type="ARBA" id="ARBA00023136"/>
    </source>
</evidence>
<sequence length="608" mass="66504">FPHCFGCATRPSVQVIVGRRKRSTRRRRRVSHLPTISVFVWAEAVLPLRRPLVPTVPSVPSLGEDGGRGKGGGGSSQNLRRRRHPFPGSFLSFSSEASGFGFLFSAVAIAYAANPEEGQQQLGGVCVLYVLGPSERERRGLRQGRGGAHLPVGGLCLLLFDPAKPRPSAKMASFCGNLHRPLSAVAAVAVAAVSSDLSDKFTLPKSDSVQAPPKTTPCDAGKVSGSWVSRVSFSNISAWASARNSVDEIKHPSSNSGVLLKPDTLFSSFSSKFVSSPAFLDLHRHAKLGRTPQSVDIALPTLSSEDVMYRWHLPKMSSFDVGKPDCSAIRSRTVVVLLGWLGAKQKHLKRYADWYTSRGFHVVTFTLPLADILSYNVGGKAEENVVSLANHLSDWVSEEQGKNLIFHTFSNTGWITYGVILENFKKQDPTLMEKIKGCIVDSAPVAAPDPQVWASGFSAAFLKKRSVATKGMLKMYDSSVDAFLDRANEEPKPAVAETALLTLLEKFFEVVLNLPSVNRRLTDVLDMLSSNQPKCPQLYVYSSSDRVIPAKSVESFVEHQRKAGHEVKAYDFVSSPHVDHFRSHPSIYTSQLTSFLDDHVFTCCKDSS</sequence>
<keyword evidence="4" id="KW-0472">Membrane</keyword>
<comment type="similarity">
    <text evidence="1">Belongs to the TMEM53 family.</text>
</comment>
<evidence type="ECO:0000313" key="9">
    <source>
        <dbReference type="Proteomes" id="UP000652761"/>
    </source>
</evidence>
<accession>A0A843VH57</accession>
<evidence type="ECO:0000313" key="8">
    <source>
        <dbReference type="EMBL" id="MQL93797.1"/>
    </source>
</evidence>
<evidence type="ECO:0000256" key="1">
    <source>
        <dbReference type="ARBA" id="ARBA00007387"/>
    </source>
</evidence>
<gene>
    <name evidence="8" type="ORF">Taro_026434</name>
</gene>
<organism evidence="8 9">
    <name type="scientific">Colocasia esculenta</name>
    <name type="common">Wild taro</name>
    <name type="synonym">Arum esculentum</name>
    <dbReference type="NCBI Taxonomy" id="4460"/>
    <lineage>
        <taxon>Eukaryota</taxon>
        <taxon>Viridiplantae</taxon>
        <taxon>Streptophyta</taxon>
        <taxon>Embryophyta</taxon>
        <taxon>Tracheophyta</taxon>
        <taxon>Spermatophyta</taxon>
        <taxon>Magnoliopsida</taxon>
        <taxon>Liliopsida</taxon>
        <taxon>Araceae</taxon>
        <taxon>Aroideae</taxon>
        <taxon>Colocasieae</taxon>
        <taxon>Colocasia</taxon>
    </lineage>
</organism>